<protein>
    <submittedName>
        <fullName evidence="1">Uncharacterized protein</fullName>
    </submittedName>
</protein>
<dbReference type="AlphaFoldDB" id="F9CZT6"/>
<organism evidence="1 2">
    <name type="scientific">Prevotella dentalis (strain ATCC 49559 / DSM 3688 / JCM 13448 / NCTC 12043 / ES 2772)</name>
    <name type="common">Mitsuokella dentalis</name>
    <dbReference type="NCBI Taxonomy" id="908937"/>
    <lineage>
        <taxon>Bacteria</taxon>
        <taxon>Pseudomonadati</taxon>
        <taxon>Bacteroidota</taxon>
        <taxon>Bacteroidia</taxon>
        <taxon>Bacteroidales</taxon>
        <taxon>Prevotellaceae</taxon>
        <taxon>Prevotella</taxon>
    </lineage>
</organism>
<comment type="caution">
    <text evidence="1">The sequence shown here is derived from an EMBL/GenBank/DDBJ whole genome shotgun (WGS) entry which is preliminary data.</text>
</comment>
<proteinExistence type="predicted"/>
<dbReference type="EMBL" id="AFPW01000001">
    <property type="protein sequence ID" value="EGQ17769.1"/>
    <property type="molecule type" value="Genomic_DNA"/>
</dbReference>
<dbReference type="Proteomes" id="UP000007820">
    <property type="component" value="Unassembled WGS sequence"/>
</dbReference>
<reference evidence="1 2" key="1">
    <citation type="submission" date="2011-04" db="EMBL/GenBank/DDBJ databases">
        <authorList>
            <person name="Muzny D."/>
            <person name="Qin X."/>
            <person name="Deng J."/>
            <person name="Jiang H."/>
            <person name="Liu Y."/>
            <person name="Qu J."/>
            <person name="Song X.-Z."/>
            <person name="Zhang L."/>
            <person name="Thornton R."/>
            <person name="Coyle M."/>
            <person name="Francisco L."/>
            <person name="Jackson L."/>
            <person name="Javaid M."/>
            <person name="Korchina V."/>
            <person name="Kovar C."/>
            <person name="Mata R."/>
            <person name="Mathew T."/>
            <person name="Ngo R."/>
            <person name="Nguyen L."/>
            <person name="Nguyen N."/>
            <person name="Okwuonu G."/>
            <person name="Ongeri F."/>
            <person name="Pham C."/>
            <person name="Simmons D."/>
            <person name="Wilczek-Boney K."/>
            <person name="Hale W."/>
            <person name="Jakkamsetti A."/>
            <person name="Pham P."/>
            <person name="Ruth R."/>
            <person name="San Lucas F."/>
            <person name="Warren J."/>
            <person name="Zhang J."/>
            <person name="Zhao Z."/>
            <person name="Zhou C."/>
            <person name="Zhu D."/>
            <person name="Lee S."/>
            <person name="Bess C."/>
            <person name="Blankenburg K."/>
            <person name="Forbes L."/>
            <person name="Fu Q."/>
            <person name="Gubbala S."/>
            <person name="Hirani K."/>
            <person name="Jayaseelan J.C."/>
            <person name="Lara F."/>
            <person name="Munidasa M."/>
            <person name="Palculict T."/>
            <person name="Patil S."/>
            <person name="Pu L.-L."/>
            <person name="Saada N."/>
            <person name="Tang L."/>
            <person name="Weissenberger G."/>
            <person name="Zhu Y."/>
            <person name="Hemphill L."/>
            <person name="Shang Y."/>
            <person name="Youmans B."/>
            <person name="Ayvaz T."/>
            <person name="Ross M."/>
            <person name="Santibanez J."/>
            <person name="Aqrawi P."/>
            <person name="Gross S."/>
            <person name="Joshi V."/>
            <person name="Fowler G."/>
            <person name="Nazareth L."/>
            <person name="Reid J."/>
            <person name="Worley K."/>
            <person name="Petrosino J."/>
            <person name="Highlander S."/>
            <person name="Gibbs R."/>
        </authorList>
    </citation>
    <scope>NUCLEOTIDE SEQUENCE [LARGE SCALE GENOMIC DNA]</scope>
    <source>
        <strain evidence="1 2">DSM 3688</strain>
    </source>
</reference>
<accession>F9CZT6</accession>
<gene>
    <name evidence="1" type="ORF">HMPREF9136_0113</name>
</gene>
<evidence type="ECO:0000313" key="1">
    <source>
        <dbReference type="EMBL" id="EGQ17769.1"/>
    </source>
</evidence>
<name>F9CZT6_PREDD</name>
<sequence>MTVSVEKVRICDDEVENVSSSAQELAKEMAANTIGIANIDFMVN</sequence>
<evidence type="ECO:0000313" key="2">
    <source>
        <dbReference type="Proteomes" id="UP000007820"/>
    </source>
</evidence>